<dbReference type="GO" id="GO:0008270">
    <property type="term" value="F:zinc ion binding"/>
    <property type="evidence" value="ECO:0007669"/>
    <property type="project" value="UniProtKB-KW"/>
</dbReference>
<feature type="compositionally biased region" description="Polar residues" evidence="4">
    <location>
        <begin position="553"/>
        <end position="563"/>
    </location>
</feature>
<feature type="region of interest" description="Disordered" evidence="4">
    <location>
        <begin position="409"/>
        <end position="506"/>
    </location>
</feature>
<dbReference type="RefSeq" id="XP_056511298.1">
    <property type="nucleotide sequence ID" value="XM_056655685.1"/>
</dbReference>
<dbReference type="GO" id="GO:0016925">
    <property type="term" value="P:protein sumoylation"/>
    <property type="evidence" value="ECO:0007669"/>
    <property type="project" value="TreeGrafter"/>
</dbReference>
<keyword evidence="7" id="KW-1185">Reference proteome</keyword>
<dbReference type="Pfam" id="PF02891">
    <property type="entry name" value="zf-MIZ"/>
    <property type="match status" value="1"/>
</dbReference>
<feature type="compositionally biased region" description="Polar residues" evidence="4">
    <location>
        <begin position="466"/>
        <end position="487"/>
    </location>
</feature>
<dbReference type="GO" id="GO:0000785">
    <property type="term" value="C:chromatin"/>
    <property type="evidence" value="ECO:0007669"/>
    <property type="project" value="TreeGrafter"/>
</dbReference>
<feature type="compositionally biased region" description="Polar residues" evidence="4">
    <location>
        <begin position="134"/>
        <end position="148"/>
    </location>
</feature>
<feature type="region of interest" description="Disordered" evidence="4">
    <location>
        <begin position="928"/>
        <end position="977"/>
    </location>
</feature>
<name>A0A9W9K886_9EURO</name>
<evidence type="ECO:0000256" key="4">
    <source>
        <dbReference type="SAM" id="MobiDB-lite"/>
    </source>
</evidence>
<sequence>MSPRSSRADLSFEESNSTARRFLPGMRRTWMSGRSPNTSQDQPDRHLSAHALMSPVTPGAILSEPSSLPPIPPVNSPADKPDASQTTALPSPVPSANENPSSVNSNVAPENPTPSVPSNEPVTTQPRIEERAAPSQSQSGSPVATSTASPAVRVIAQVHGNAVSGLPQPQPSFAQSPNTLLLSDQTWKYWHSHLDRLVKDLDQQKQLSEAVGFPRVHLLREAFAKRDLIYVVLHQLYCRWSIDRKVLLDQFAVLRNKQCEDGMHVLSLLLENKQKLPYPVLFGFAHFPRSPQDLMRDAWYRAKVHEVALCLSRLGAEWSMVSTHLRRPPLVDELRQKITVLSSTLLYVMFISLCRLHYDERYLGDLQRLFWVDLAEVSQRLASGSGDAIAVQNSRLKLIHEYQRFPRKTVSVPPVQEPQSQSVMQPSQVESPASASDQSSVPSSAVSAPLVSPRQSPGGFAAPGLHSSTHYIAQTQPGHQVQTQSARSAMAYQAQPQSGPPLVYPSAISSANTAVNPSQPQDFQPPALLNTSVQHLGGPVLSQSPQARAVRRQSLTSQSSSPDTRVPPRQASQPSLVANFFPPAGYRAPQTVQPNPLRLGLHQAHLRDPVKKLLELGPNGEPIETELYYFLGGFYSPPKFLDPEESSHTWTFYISNADSQRFPRTVERTDGQRATQTFQPGCRTLRLRSIRLHPSKNAQSAWSTAGTAWPSVFYIFINQKEVFVRRKVHNGKDLPLDITNHLREGENKITINLLLGPDECKNLRYVFGIEAMEVSGFSQVKGLARFISVAESRARIQKRLSPTTDNDELAVVTDSLTIDLIDPFMARVFDIPARSRFCDHQECFDLDTFIRTRKSVSGPTPMVDNWQCPICKADARPQCLIRDDFLVEVHQELARTNRLEGIQAIQIKADGSWTVVLVSDQSHSLQNHLHGDSRMLKRKADSTPQSDSRAVHPKNEESSSERASQPRTQEPLVIEID</sequence>
<reference evidence="6" key="2">
    <citation type="journal article" date="2023" name="IMA Fungus">
        <title>Comparative genomic study of the Penicillium genus elucidates a diverse pangenome and 15 lateral gene transfer events.</title>
        <authorList>
            <person name="Petersen C."/>
            <person name="Sorensen T."/>
            <person name="Nielsen M.R."/>
            <person name="Sondergaard T.E."/>
            <person name="Sorensen J.L."/>
            <person name="Fitzpatrick D.A."/>
            <person name="Frisvad J.C."/>
            <person name="Nielsen K.L."/>
        </authorList>
    </citation>
    <scope>NUCLEOTIDE SEQUENCE</scope>
    <source>
        <strain evidence="6">IBT 34128</strain>
    </source>
</reference>
<evidence type="ECO:0000313" key="7">
    <source>
        <dbReference type="Proteomes" id="UP001141434"/>
    </source>
</evidence>
<feature type="compositionally biased region" description="Basic and acidic residues" evidence="4">
    <location>
        <begin position="949"/>
        <end position="960"/>
    </location>
</feature>
<feature type="region of interest" description="Disordered" evidence="4">
    <location>
        <begin position="1"/>
        <end position="148"/>
    </location>
</feature>
<reference evidence="6" key="1">
    <citation type="submission" date="2022-11" db="EMBL/GenBank/DDBJ databases">
        <authorList>
            <person name="Petersen C."/>
        </authorList>
    </citation>
    <scope>NUCLEOTIDE SEQUENCE</scope>
    <source>
        <strain evidence="6">IBT 34128</strain>
    </source>
</reference>
<feature type="compositionally biased region" description="Polar residues" evidence="4">
    <location>
        <begin position="83"/>
        <end position="108"/>
    </location>
</feature>
<proteinExistence type="predicted"/>
<dbReference type="PANTHER" id="PTHR10782">
    <property type="entry name" value="ZINC FINGER MIZ DOMAIN-CONTAINING PROTEIN"/>
    <property type="match status" value="1"/>
</dbReference>
<dbReference type="OrthoDB" id="27975at2759"/>
<feature type="compositionally biased region" description="Low complexity" evidence="4">
    <location>
        <begin position="410"/>
        <end position="453"/>
    </location>
</feature>
<keyword evidence="1" id="KW-0479">Metal-binding</keyword>
<dbReference type="InterPro" id="IPR004181">
    <property type="entry name" value="Znf_MIZ"/>
</dbReference>
<keyword evidence="2" id="KW-0863">Zinc-finger</keyword>
<feature type="compositionally biased region" description="Basic and acidic residues" evidence="4">
    <location>
        <begin position="929"/>
        <end position="941"/>
    </location>
</feature>
<evidence type="ECO:0000256" key="3">
    <source>
        <dbReference type="ARBA" id="ARBA00022833"/>
    </source>
</evidence>
<dbReference type="EMBL" id="JAPMSZ010000007">
    <property type="protein sequence ID" value="KAJ5095747.1"/>
    <property type="molecule type" value="Genomic_DNA"/>
</dbReference>
<comment type="caution">
    <text evidence="6">The sequence shown here is derived from an EMBL/GenBank/DDBJ whole genome shotgun (WGS) entry which is preliminary data.</text>
</comment>
<evidence type="ECO:0000256" key="1">
    <source>
        <dbReference type="ARBA" id="ARBA00022723"/>
    </source>
</evidence>
<feature type="region of interest" description="Disordered" evidence="4">
    <location>
        <begin position="536"/>
        <end position="575"/>
    </location>
</feature>
<dbReference type="InterPro" id="IPR013083">
    <property type="entry name" value="Znf_RING/FYVE/PHD"/>
</dbReference>
<dbReference type="AlphaFoldDB" id="A0A9W9K886"/>
<keyword evidence="3" id="KW-0862">Zinc</keyword>
<feature type="compositionally biased region" description="Polar residues" evidence="4">
    <location>
        <begin position="32"/>
        <end position="41"/>
    </location>
</feature>
<feature type="compositionally biased region" description="Polar residues" evidence="4">
    <location>
        <begin position="116"/>
        <end position="126"/>
    </location>
</feature>
<evidence type="ECO:0000259" key="5">
    <source>
        <dbReference type="Pfam" id="PF02891"/>
    </source>
</evidence>
<feature type="domain" description="SP-RING-type" evidence="5">
    <location>
        <begin position="826"/>
        <end position="873"/>
    </location>
</feature>
<protein>
    <submittedName>
        <fullName evidence="6">Zinc finger MIZ-type</fullName>
    </submittedName>
</protein>
<evidence type="ECO:0000256" key="2">
    <source>
        <dbReference type="ARBA" id="ARBA00022771"/>
    </source>
</evidence>
<accession>A0A9W9K886</accession>
<dbReference type="PANTHER" id="PTHR10782:SF4">
    <property type="entry name" value="TONALLI, ISOFORM E"/>
    <property type="match status" value="1"/>
</dbReference>
<evidence type="ECO:0000313" key="6">
    <source>
        <dbReference type="EMBL" id="KAJ5095747.1"/>
    </source>
</evidence>
<dbReference type="Gene3D" id="3.30.40.10">
    <property type="entry name" value="Zinc/RING finger domain, C3HC4 (zinc finger)"/>
    <property type="match status" value="1"/>
</dbReference>
<organism evidence="6 7">
    <name type="scientific">Penicillium alfredii</name>
    <dbReference type="NCBI Taxonomy" id="1506179"/>
    <lineage>
        <taxon>Eukaryota</taxon>
        <taxon>Fungi</taxon>
        <taxon>Dikarya</taxon>
        <taxon>Ascomycota</taxon>
        <taxon>Pezizomycotina</taxon>
        <taxon>Eurotiomycetes</taxon>
        <taxon>Eurotiomycetidae</taxon>
        <taxon>Eurotiales</taxon>
        <taxon>Aspergillaceae</taxon>
        <taxon>Penicillium</taxon>
    </lineage>
</organism>
<dbReference type="GeneID" id="81394853"/>
<gene>
    <name evidence="6" type="ORF">NUU61_005103</name>
</gene>
<dbReference type="GO" id="GO:0061665">
    <property type="term" value="F:SUMO ligase activity"/>
    <property type="evidence" value="ECO:0007669"/>
    <property type="project" value="TreeGrafter"/>
</dbReference>
<dbReference type="Proteomes" id="UP001141434">
    <property type="component" value="Unassembled WGS sequence"/>
</dbReference>